<proteinExistence type="predicted"/>
<accession>A0ACA9L2T8</accession>
<gene>
    <name evidence="1" type="ORF">SCALOS_LOCUS3362</name>
</gene>
<protein>
    <submittedName>
        <fullName evidence="1">1400_t:CDS:1</fullName>
    </submittedName>
</protein>
<organism evidence="1 2">
    <name type="scientific">Scutellospora calospora</name>
    <dbReference type="NCBI Taxonomy" id="85575"/>
    <lineage>
        <taxon>Eukaryota</taxon>
        <taxon>Fungi</taxon>
        <taxon>Fungi incertae sedis</taxon>
        <taxon>Mucoromycota</taxon>
        <taxon>Glomeromycotina</taxon>
        <taxon>Glomeromycetes</taxon>
        <taxon>Diversisporales</taxon>
        <taxon>Gigasporaceae</taxon>
        <taxon>Scutellospora</taxon>
    </lineage>
</organism>
<keyword evidence="2" id="KW-1185">Reference proteome</keyword>
<comment type="caution">
    <text evidence="1">The sequence shown here is derived from an EMBL/GenBank/DDBJ whole genome shotgun (WGS) entry which is preliminary data.</text>
</comment>
<sequence length="96" mass="11689">MKKNKTDQEKIGYLLNEHIKYLRRYLKRLDLKRLELGECYLQEENVLLKDQIRIKDFELMKALQENIKFETDNLRLIIIIERFQNGKNGGIYDENK</sequence>
<reference evidence="1" key="1">
    <citation type="submission" date="2021-06" db="EMBL/GenBank/DDBJ databases">
        <authorList>
            <person name="Kallberg Y."/>
            <person name="Tangrot J."/>
            <person name="Rosling A."/>
        </authorList>
    </citation>
    <scope>NUCLEOTIDE SEQUENCE</scope>
    <source>
        <strain evidence="1">AU212A</strain>
    </source>
</reference>
<dbReference type="Proteomes" id="UP000789860">
    <property type="component" value="Unassembled WGS sequence"/>
</dbReference>
<dbReference type="EMBL" id="CAJVPM010003622">
    <property type="protein sequence ID" value="CAG8503819.1"/>
    <property type="molecule type" value="Genomic_DNA"/>
</dbReference>
<evidence type="ECO:0000313" key="2">
    <source>
        <dbReference type="Proteomes" id="UP000789860"/>
    </source>
</evidence>
<evidence type="ECO:0000313" key="1">
    <source>
        <dbReference type="EMBL" id="CAG8503819.1"/>
    </source>
</evidence>
<name>A0ACA9L2T8_9GLOM</name>